<dbReference type="PROSITE" id="PS00108">
    <property type="entry name" value="PROTEIN_KINASE_ST"/>
    <property type="match status" value="1"/>
</dbReference>
<dbReference type="EMBL" id="HBKN01000029">
    <property type="protein sequence ID" value="CAE2190715.1"/>
    <property type="molecule type" value="Transcribed_RNA"/>
</dbReference>
<reference evidence="7" key="1">
    <citation type="submission" date="2021-01" db="EMBL/GenBank/DDBJ databases">
        <authorList>
            <person name="Corre E."/>
            <person name="Pelletier E."/>
            <person name="Niang G."/>
            <person name="Scheremetjew M."/>
            <person name="Finn R."/>
            <person name="Kale V."/>
            <person name="Holt S."/>
            <person name="Cochrane G."/>
            <person name="Meng A."/>
            <person name="Brown T."/>
            <person name="Cohen L."/>
        </authorList>
    </citation>
    <scope>NUCLEOTIDE SEQUENCE</scope>
    <source>
        <strain evidence="7">CCMP 2712</strain>
    </source>
</reference>
<organism evidence="7">
    <name type="scientific">Guillardia theta</name>
    <name type="common">Cryptophyte</name>
    <name type="synonym">Cryptomonas phi</name>
    <dbReference type="NCBI Taxonomy" id="55529"/>
    <lineage>
        <taxon>Eukaryota</taxon>
        <taxon>Cryptophyceae</taxon>
        <taxon>Pyrenomonadales</taxon>
        <taxon>Geminigeraceae</taxon>
        <taxon>Guillardia</taxon>
    </lineage>
</organism>
<name>A0A7S4H820_GUITH</name>
<dbReference type="InterPro" id="IPR008271">
    <property type="entry name" value="Ser/Thr_kinase_AS"/>
</dbReference>
<evidence type="ECO:0000256" key="1">
    <source>
        <dbReference type="ARBA" id="ARBA00022679"/>
    </source>
</evidence>
<keyword evidence="3" id="KW-0418">Kinase</keyword>
<evidence type="ECO:0000313" key="7">
    <source>
        <dbReference type="EMBL" id="CAE2190715.1"/>
    </source>
</evidence>
<dbReference type="GO" id="GO:0004672">
    <property type="term" value="F:protein kinase activity"/>
    <property type="evidence" value="ECO:0007669"/>
    <property type="project" value="InterPro"/>
</dbReference>
<dbReference type="PROSITE" id="PS50011">
    <property type="entry name" value="PROTEIN_KINASE_DOM"/>
    <property type="match status" value="1"/>
</dbReference>
<gene>
    <name evidence="7" type="ORF">GTHE00462_LOCUS26</name>
</gene>
<dbReference type="AlphaFoldDB" id="A0A7S4H820"/>
<evidence type="ECO:0000259" key="6">
    <source>
        <dbReference type="PROSITE" id="PS50011"/>
    </source>
</evidence>
<evidence type="ECO:0000256" key="5">
    <source>
        <dbReference type="PROSITE-ProRule" id="PRU10141"/>
    </source>
</evidence>
<keyword evidence="4 5" id="KW-0067">ATP-binding</keyword>
<evidence type="ECO:0000256" key="4">
    <source>
        <dbReference type="ARBA" id="ARBA00022840"/>
    </source>
</evidence>
<keyword evidence="1" id="KW-0808">Transferase</keyword>
<dbReference type="PROSITE" id="PS00107">
    <property type="entry name" value="PROTEIN_KINASE_ATP"/>
    <property type="match status" value="1"/>
</dbReference>
<dbReference type="Gene3D" id="3.30.200.20">
    <property type="entry name" value="Phosphorylase Kinase, domain 1"/>
    <property type="match status" value="1"/>
</dbReference>
<sequence>MADHQLTDQHVEDVALAIILQAASNRLDSSGELFLKMCATFNLESPTILAAQEHYASVMQALSDYTPAPEQIENGINGSEKEVNGATQGGCCCEEIVQPAGKSACSDGPSTYRTMSTCCQEVVKLRSKKRDSAFIEVGELVQRLSKVCMSQFMANIRKRVRETVPNLVGVQQPAPQKWKLGRILGSGAFGECRLAICQDTGMLFAVKSVALKGSHKEISSTLTSLQREIGVLRGMAHPHVVEVYGVSLDLGSGNIDATELQDLKDNCNPCHARINISMEFMEGGSLAKLVEEFGPLSEGLAAFYAKQIIIGLEYLHVHGIIHGDIKPANCLLDKNGVLKLSDFGCAQIVGCDRVGGRFLEAQSGTSDVLELIRNSSYGQQFCSNLESAESHSNDHGRVKNLEGTPSYMAPEVIRKKAYSPKADIWALGLTVLEIMTGVASYDASNPFTVMFLVGRGVEPKVPDTLGKEAQNFVSDCCRASAILRPTASQLLSNPFILHANQDAAEKYRNTEKILNVAMLRLMASICGSEPASHNRAILPPPRNVELITAVEDVEIENSDLPMSVTTRVALSSLLNQGQVVQLESDSPKGQDQTT</sequence>
<dbReference type="InterPro" id="IPR050538">
    <property type="entry name" value="MAP_kinase_kinase_kinase"/>
</dbReference>
<dbReference type="InterPro" id="IPR017441">
    <property type="entry name" value="Protein_kinase_ATP_BS"/>
</dbReference>
<dbReference type="PANTHER" id="PTHR48016:SF56">
    <property type="entry name" value="MAPKK KINASE"/>
    <property type="match status" value="1"/>
</dbReference>
<evidence type="ECO:0000256" key="3">
    <source>
        <dbReference type="ARBA" id="ARBA00022777"/>
    </source>
</evidence>
<dbReference type="SUPFAM" id="SSF56112">
    <property type="entry name" value="Protein kinase-like (PK-like)"/>
    <property type="match status" value="1"/>
</dbReference>
<evidence type="ECO:0000256" key="2">
    <source>
        <dbReference type="ARBA" id="ARBA00022741"/>
    </source>
</evidence>
<dbReference type="InterPro" id="IPR011009">
    <property type="entry name" value="Kinase-like_dom_sf"/>
</dbReference>
<dbReference type="InterPro" id="IPR000719">
    <property type="entry name" value="Prot_kinase_dom"/>
</dbReference>
<proteinExistence type="predicted"/>
<dbReference type="Gene3D" id="1.10.510.10">
    <property type="entry name" value="Transferase(Phosphotransferase) domain 1"/>
    <property type="match status" value="1"/>
</dbReference>
<feature type="domain" description="Protein kinase" evidence="6">
    <location>
        <begin position="178"/>
        <end position="496"/>
    </location>
</feature>
<dbReference type="Pfam" id="PF00069">
    <property type="entry name" value="Pkinase"/>
    <property type="match status" value="1"/>
</dbReference>
<feature type="binding site" evidence="5">
    <location>
        <position position="212"/>
    </location>
    <ligand>
        <name>ATP</name>
        <dbReference type="ChEBI" id="CHEBI:30616"/>
    </ligand>
</feature>
<protein>
    <recommendedName>
        <fullName evidence="6">Protein kinase domain-containing protein</fullName>
    </recommendedName>
</protein>
<dbReference type="SMART" id="SM00220">
    <property type="entry name" value="S_TKc"/>
    <property type="match status" value="1"/>
</dbReference>
<accession>A0A7S4H820</accession>
<keyword evidence="2 5" id="KW-0547">Nucleotide-binding</keyword>
<dbReference type="GO" id="GO:0005524">
    <property type="term" value="F:ATP binding"/>
    <property type="evidence" value="ECO:0007669"/>
    <property type="project" value="UniProtKB-UniRule"/>
</dbReference>
<dbReference type="PANTHER" id="PTHR48016">
    <property type="entry name" value="MAP KINASE KINASE KINASE SSK2-RELATED-RELATED"/>
    <property type="match status" value="1"/>
</dbReference>